<sequence>MDANSQREQNGIKQAAKTEMITFSS</sequence>
<name>A0A0E9SYM8_ANGAN</name>
<organism evidence="2">
    <name type="scientific">Anguilla anguilla</name>
    <name type="common">European freshwater eel</name>
    <name type="synonym">Muraena anguilla</name>
    <dbReference type="NCBI Taxonomy" id="7936"/>
    <lineage>
        <taxon>Eukaryota</taxon>
        <taxon>Metazoa</taxon>
        <taxon>Chordata</taxon>
        <taxon>Craniata</taxon>
        <taxon>Vertebrata</taxon>
        <taxon>Euteleostomi</taxon>
        <taxon>Actinopterygii</taxon>
        <taxon>Neopterygii</taxon>
        <taxon>Teleostei</taxon>
        <taxon>Anguilliformes</taxon>
        <taxon>Anguillidae</taxon>
        <taxon>Anguilla</taxon>
    </lineage>
</organism>
<evidence type="ECO:0000313" key="2">
    <source>
        <dbReference type="EMBL" id="JAH46454.1"/>
    </source>
</evidence>
<feature type="compositionally biased region" description="Polar residues" evidence="1">
    <location>
        <begin position="1"/>
        <end position="12"/>
    </location>
</feature>
<accession>A0A0E9SYM8</accession>
<evidence type="ECO:0000256" key="1">
    <source>
        <dbReference type="SAM" id="MobiDB-lite"/>
    </source>
</evidence>
<dbReference type="AlphaFoldDB" id="A0A0E9SYM8"/>
<reference evidence="2" key="2">
    <citation type="journal article" date="2015" name="Fish Shellfish Immunol.">
        <title>Early steps in the European eel (Anguilla anguilla)-Vibrio vulnificus interaction in the gills: Role of the RtxA13 toxin.</title>
        <authorList>
            <person name="Callol A."/>
            <person name="Pajuelo D."/>
            <person name="Ebbesson L."/>
            <person name="Teles M."/>
            <person name="MacKenzie S."/>
            <person name="Amaro C."/>
        </authorList>
    </citation>
    <scope>NUCLEOTIDE SEQUENCE</scope>
</reference>
<dbReference type="EMBL" id="GBXM01062123">
    <property type="protein sequence ID" value="JAH46454.1"/>
    <property type="molecule type" value="Transcribed_RNA"/>
</dbReference>
<protein>
    <submittedName>
        <fullName evidence="2">Uncharacterized protein</fullName>
    </submittedName>
</protein>
<feature type="region of interest" description="Disordered" evidence="1">
    <location>
        <begin position="1"/>
        <end position="25"/>
    </location>
</feature>
<proteinExistence type="predicted"/>
<reference evidence="2" key="1">
    <citation type="submission" date="2014-11" db="EMBL/GenBank/DDBJ databases">
        <authorList>
            <person name="Amaro Gonzalez C."/>
        </authorList>
    </citation>
    <scope>NUCLEOTIDE SEQUENCE</scope>
</reference>